<keyword evidence="2" id="KW-0472">Membrane</keyword>
<keyword evidence="2" id="KW-0812">Transmembrane</keyword>
<keyword evidence="4" id="KW-1185">Reference proteome</keyword>
<gene>
    <name evidence="3" type="ORF">LNN31_19010</name>
</gene>
<evidence type="ECO:0000313" key="3">
    <source>
        <dbReference type="EMBL" id="UYO64727.1"/>
    </source>
</evidence>
<proteinExistence type="predicted"/>
<sequence>MKVGIRKPSIKKSVKARTTGKLKRSVKKTVNPLYGKKGMGLVNDPKKAVYNKVYSKTTIGVNSLSEAASSKSNNNKTSSGNAGNNYQHKNAPKQKKPSNGTSWFIWGGILAFFALIGQNIGAFLIFGGVAAFLIWTGLKKRKSYQSSSYENIVVPDMELAEPDLLLEEPVQNQEKNIPVSQEIIETTLIRTNVEEFEGGGNRQDNFKNLKVGDPVEICIGDARSDTTLVTTDGDDELGDLEKALSEILFNYDLSEGAQISGEVRQVYVDEKGIWNAKIKIHMAIFA</sequence>
<name>A0ABY6HK06_9FIRM</name>
<accession>A0ABY6HK06</accession>
<reference evidence="3" key="1">
    <citation type="submission" date="2021-11" db="EMBL/GenBank/DDBJ databases">
        <title>Isoprene-degrading acetogen.</title>
        <authorList>
            <person name="Yang Y."/>
            <person name="Jin H."/>
            <person name="Yan J."/>
        </authorList>
    </citation>
    <scope>NUCLEOTIDE SEQUENCE</scope>
    <source>
        <strain evidence="3">Berkeley</strain>
    </source>
</reference>
<dbReference type="EMBL" id="CP087994">
    <property type="protein sequence ID" value="UYO64727.1"/>
    <property type="molecule type" value="Genomic_DNA"/>
</dbReference>
<evidence type="ECO:0000313" key="4">
    <source>
        <dbReference type="Proteomes" id="UP001163550"/>
    </source>
</evidence>
<keyword evidence="2" id="KW-1133">Transmembrane helix</keyword>
<feature type="compositionally biased region" description="Low complexity" evidence="1">
    <location>
        <begin position="65"/>
        <end position="85"/>
    </location>
</feature>
<feature type="region of interest" description="Disordered" evidence="1">
    <location>
        <begin position="65"/>
        <end position="97"/>
    </location>
</feature>
<feature type="region of interest" description="Disordered" evidence="1">
    <location>
        <begin position="1"/>
        <end position="22"/>
    </location>
</feature>
<organism evidence="3 4">
    <name type="scientific">Acetobacterium wieringae</name>
    <dbReference type="NCBI Taxonomy" id="52694"/>
    <lineage>
        <taxon>Bacteria</taxon>
        <taxon>Bacillati</taxon>
        <taxon>Bacillota</taxon>
        <taxon>Clostridia</taxon>
        <taxon>Eubacteriales</taxon>
        <taxon>Eubacteriaceae</taxon>
        <taxon>Acetobacterium</taxon>
    </lineage>
</organism>
<dbReference type="RefSeq" id="WP_263993189.1">
    <property type="nucleotide sequence ID" value="NZ_CP087994.1"/>
</dbReference>
<feature type="transmembrane region" description="Helical" evidence="2">
    <location>
        <begin position="103"/>
        <end position="135"/>
    </location>
</feature>
<dbReference type="Proteomes" id="UP001163550">
    <property type="component" value="Chromosome"/>
</dbReference>
<evidence type="ECO:0000256" key="1">
    <source>
        <dbReference type="SAM" id="MobiDB-lite"/>
    </source>
</evidence>
<evidence type="ECO:0000256" key="2">
    <source>
        <dbReference type="SAM" id="Phobius"/>
    </source>
</evidence>
<protein>
    <submittedName>
        <fullName evidence="3">Uncharacterized protein</fullName>
    </submittedName>
</protein>